<dbReference type="PANTHER" id="PTHR10730">
    <property type="entry name" value="PROCOLLAGEN-LYSINE,2-OXOGLUTARATE 5-DIOXYGENASE/GLYCOSYLTRANSFERASE 25 FAMILY MEMBER"/>
    <property type="match status" value="1"/>
</dbReference>
<evidence type="ECO:0000256" key="1">
    <source>
        <dbReference type="ARBA" id="ARBA00006721"/>
    </source>
</evidence>
<dbReference type="InterPro" id="IPR057589">
    <property type="entry name" value="GT_PLOD"/>
</dbReference>
<comment type="similarity">
    <text evidence="1">Belongs to the glycosyltransferase 25 family.</text>
</comment>
<organism evidence="5">
    <name type="scientific">viral metagenome</name>
    <dbReference type="NCBI Taxonomy" id="1070528"/>
    <lineage>
        <taxon>unclassified sequences</taxon>
        <taxon>metagenomes</taxon>
        <taxon>organismal metagenomes</taxon>
    </lineage>
</organism>
<keyword evidence="3" id="KW-0808">Transferase</keyword>
<evidence type="ECO:0000259" key="4">
    <source>
        <dbReference type="Pfam" id="PF25342"/>
    </source>
</evidence>
<proteinExistence type="inferred from homology"/>
<dbReference type="GO" id="GO:0016740">
    <property type="term" value="F:transferase activity"/>
    <property type="evidence" value="ECO:0007669"/>
    <property type="project" value="UniProtKB-KW"/>
</dbReference>
<feature type="domain" description="PLOD1-3-like GT" evidence="4">
    <location>
        <begin position="3"/>
        <end position="225"/>
    </location>
</feature>
<dbReference type="PANTHER" id="PTHR10730:SF53">
    <property type="entry name" value="GLYCOSYLTRANSFERASE 25 FAMILY MEMBER"/>
    <property type="match status" value="1"/>
</dbReference>
<dbReference type="EMBL" id="MN739088">
    <property type="protein sequence ID" value="QHS87720.1"/>
    <property type="molecule type" value="Genomic_DNA"/>
</dbReference>
<evidence type="ECO:0000313" key="5">
    <source>
        <dbReference type="EMBL" id="QHS87720.1"/>
    </source>
</evidence>
<accession>A0A6C0B6P4</accession>
<dbReference type="CDD" id="cd22997">
    <property type="entry name" value="GT_LH"/>
    <property type="match status" value="1"/>
</dbReference>
<name>A0A6C0B6P4_9ZZZZ</name>
<sequence length="225" mass="26401">MRNRLHYITVATKPHEVLNRIKARIEKQGESITILGAQENRSIGWNATGNFGVKLKEVRDFVLRSSVLDNDIVLFTDAYDVLYFGNHEEIVKRYLEFNRPIVFGCETTCNPVPSYEKYYTYKDCEFPYLNSGLFIGRAWALQQYISQYQYIDKDDDQVFWTERFLTHMSSNHFALDYNNSIFLNTYGIDLSLVKRVEDGYEYKGARPIFIHVNGPDKTDLQHFTN</sequence>
<evidence type="ECO:0000256" key="2">
    <source>
        <dbReference type="ARBA" id="ARBA00022676"/>
    </source>
</evidence>
<evidence type="ECO:0000256" key="3">
    <source>
        <dbReference type="ARBA" id="ARBA00022679"/>
    </source>
</evidence>
<protein>
    <recommendedName>
        <fullName evidence="4">PLOD1-3-like GT domain-containing protein</fullName>
    </recommendedName>
</protein>
<dbReference type="InterPro" id="IPR050757">
    <property type="entry name" value="Collagen_mod_GT25"/>
</dbReference>
<reference evidence="5" key="1">
    <citation type="journal article" date="2020" name="Nature">
        <title>Giant virus diversity and host interactions through global metagenomics.</title>
        <authorList>
            <person name="Schulz F."/>
            <person name="Roux S."/>
            <person name="Paez-Espino D."/>
            <person name="Jungbluth S."/>
            <person name="Walsh D.A."/>
            <person name="Denef V.J."/>
            <person name="McMahon K.D."/>
            <person name="Konstantinidis K.T."/>
            <person name="Eloe-Fadrosh E.A."/>
            <person name="Kyrpides N.C."/>
            <person name="Woyke T."/>
        </authorList>
    </citation>
    <scope>NUCLEOTIDE SEQUENCE</scope>
    <source>
        <strain evidence="5">GVMAG-M-3300010158-13</strain>
    </source>
</reference>
<dbReference type="AlphaFoldDB" id="A0A6C0B6P4"/>
<keyword evidence="2" id="KW-0328">Glycosyltransferase</keyword>
<dbReference type="Pfam" id="PF25342">
    <property type="entry name" value="GT_PLOD"/>
    <property type="match status" value="1"/>
</dbReference>